<sequence>MPAVQRAELDMELEPVHPKFFKSKKQPKRGKVIDKKIRLEDKSLKEWHQNTRIYCKSQMDLPQVHRPPPAMELFDRPSHQPKRWASKLYDLFADNVRGPFTAPDQEDAVMSMQEIRAATSRLDHPMEEWSTLGNVQATTAADGTAMESISNIPPSDIQMAETATARDSCEASTVPLAEADMAISEQDINAERVQNVEMKVDDADANSLPDVKVMLEKRWHQSEIRDRVSKSSTPIAAESVPLTVQDVLAMLEVLWRDREVVKFNDFIPRDTYSTNDVVHVFNILLVLHAKKKLVLRQSACYRTLWIRKLYFD</sequence>
<organism evidence="1 2">
    <name type="scientific">Ooceraea biroi</name>
    <name type="common">Clonal raider ant</name>
    <name type="synonym">Cerapachys biroi</name>
    <dbReference type="NCBI Taxonomy" id="2015173"/>
    <lineage>
        <taxon>Eukaryota</taxon>
        <taxon>Metazoa</taxon>
        <taxon>Ecdysozoa</taxon>
        <taxon>Arthropoda</taxon>
        <taxon>Hexapoda</taxon>
        <taxon>Insecta</taxon>
        <taxon>Pterygota</taxon>
        <taxon>Neoptera</taxon>
        <taxon>Endopterygota</taxon>
        <taxon>Hymenoptera</taxon>
        <taxon>Apocrita</taxon>
        <taxon>Aculeata</taxon>
        <taxon>Formicoidea</taxon>
        <taxon>Formicidae</taxon>
        <taxon>Dorylinae</taxon>
        <taxon>Ooceraea</taxon>
    </lineage>
</organism>
<dbReference type="AlphaFoldDB" id="A0A026WI40"/>
<accession>A0A026WI40</accession>
<dbReference type="STRING" id="2015173.A0A026WI40"/>
<evidence type="ECO:0000313" key="2">
    <source>
        <dbReference type="Proteomes" id="UP000053097"/>
    </source>
</evidence>
<gene>
    <name evidence="1" type="ORF">X777_05059</name>
</gene>
<evidence type="ECO:0000313" key="1">
    <source>
        <dbReference type="EMBL" id="EZA54774.1"/>
    </source>
</evidence>
<dbReference type="CDD" id="cd21794">
    <property type="entry name" value="Rad21_Rec8_M_Rec8"/>
    <property type="match status" value="1"/>
</dbReference>
<dbReference type="OrthoDB" id="10071381at2759"/>
<reference evidence="1 2" key="1">
    <citation type="journal article" date="2014" name="Curr. Biol.">
        <title>The genome of the clonal raider ant Cerapachys biroi.</title>
        <authorList>
            <person name="Oxley P.R."/>
            <person name="Ji L."/>
            <person name="Fetter-Pruneda I."/>
            <person name="McKenzie S.K."/>
            <person name="Li C."/>
            <person name="Hu H."/>
            <person name="Zhang G."/>
            <person name="Kronauer D.J."/>
        </authorList>
    </citation>
    <scope>NUCLEOTIDE SEQUENCE [LARGE SCALE GENOMIC DNA]</scope>
</reference>
<keyword evidence="2" id="KW-1185">Reference proteome</keyword>
<name>A0A026WI40_OOCBI</name>
<dbReference type="Proteomes" id="UP000053097">
    <property type="component" value="Unassembled WGS sequence"/>
</dbReference>
<dbReference type="EMBL" id="KK107238">
    <property type="protein sequence ID" value="EZA54774.1"/>
    <property type="molecule type" value="Genomic_DNA"/>
</dbReference>
<proteinExistence type="predicted"/>
<protein>
    <submittedName>
        <fullName evidence="1">Uncharacterized protein</fullName>
    </submittedName>
</protein>